<keyword evidence="2" id="KW-1185">Reference proteome</keyword>
<evidence type="ECO:0000313" key="1">
    <source>
        <dbReference type="EMBL" id="MCH80707.1"/>
    </source>
</evidence>
<dbReference type="AlphaFoldDB" id="A0A392M073"/>
<dbReference type="EMBL" id="LXQA010001383">
    <property type="protein sequence ID" value="MCH80707.1"/>
    <property type="molecule type" value="Genomic_DNA"/>
</dbReference>
<comment type="caution">
    <text evidence="1">The sequence shown here is derived from an EMBL/GenBank/DDBJ whole genome shotgun (WGS) entry which is preliminary data.</text>
</comment>
<organism evidence="1 2">
    <name type="scientific">Trifolium medium</name>
    <dbReference type="NCBI Taxonomy" id="97028"/>
    <lineage>
        <taxon>Eukaryota</taxon>
        <taxon>Viridiplantae</taxon>
        <taxon>Streptophyta</taxon>
        <taxon>Embryophyta</taxon>
        <taxon>Tracheophyta</taxon>
        <taxon>Spermatophyta</taxon>
        <taxon>Magnoliopsida</taxon>
        <taxon>eudicotyledons</taxon>
        <taxon>Gunneridae</taxon>
        <taxon>Pentapetalae</taxon>
        <taxon>rosids</taxon>
        <taxon>fabids</taxon>
        <taxon>Fabales</taxon>
        <taxon>Fabaceae</taxon>
        <taxon>Papilionoideae</taxon>
        <taxon>50 kb inversion clade</taxon>
        <taxon>NPAAA clade</taxon>
        <taxon>Hologalegina</taxon>
        <taxon>IRL clade</taxon>
        <taxon>Trifolieae</taxon>
        <taxon>Trifolium</taxon>
    </lineage>
</organism>
<reference evidence="1 2" key="1">
    <citation type="journal article" date="2018" name="Front. Plant Sci.">
        <title>Red Clover (Trifolium pratense) and Zigzag Clover (T. medium) - A Picture of Genomic Similarities and Differences.</title>
        <authorList>
            <person name="Dluhosova J."/>
            <person name="Istvanek J."/>
            <person name="Nedelnik J."/>
            <person name="Repkova J."/>
        </authorList>
    </citation>
    <scope>NUCLEOTIDE SEQUENCE [LARGE SCALE GENOMIC DNA]</scope>
    <source>
        <strain evidence="2">cv. 10/8</strain>
        <tissue evidence="1">Leaf</tissue>
    </source>
</reference>
<proteinExistence type="predicted"/>
<sequence length="143" mass="16073">MGDHHEELFDDLPPCLVLLDSIAEQFFPFFVITGFSYNMSLLLKEVDYEFICFMGMAVKAFLTGDYNRCRQHEEQQPKLSPRRPASLTYSGTPVLKGLKDIVETLPSGLDSSAANSIMPMNKPEQKKTLLLSGALLSRRVVEV</sequence>
<accession>A0A392M073</accession>
<protein>
    <submittedName>
        <fullName evidence="1">BZIP transcription factor</fullName>
    </submittedName>
</protein>
<evidence type="ECO:0000313" key="2">
    <source>
        <dbReference type="Proteomes" id="UP000265520"/>
    </source>
</evidence>
<dbReference type="Proteomes" id="UP000265520">
    <property type="component" value="Unassembled WGS sequence"/>
</dbReference>
<gene>
    <name evidence="1" type="ORF">A2U01_0001480</name>
</gene>
<name>A0A392M073_9FABA</name>